<evidence type="ECO:0000313" key="4">
    <source>
        <dbReference type="Proteomes" id="UP000219799"/>
    </source>
</evidence>
<dbReference type="GO" id="GO:0006396">
    <property type="term" value="P:RNA processing"/>
    <property type="evidence" value="ECO:0007669"/>
    <property type="project" value="InterPro"/>
</dbReference>
<dbReference type="InterPro" id="IPR000061">
    <property type="entry name" value="Surp"/>
</dbReference>
<dbReference type="AlphaFoldDB" id="A0A1C3KZS1"/>
<evidence type="ECO:0000259" key="2">
    <source>
        <dbReference type="PROSITE" id="PS50128"/>
    </source>
</evidence>
<proteinExistence type="predicted"/>
<name>A0A1C3KZS1_PLAMA</name>
<feature type="domain" description="SURP motif" evidence="2">
    <location>
        <begin position="62"/>
        <end position="104"/>
    </location>
</feature>
<dbReference type="GO" id="GO:0003723">
    <property type="term" value="F:RNA binding"/>
    <property type="evidence" value="ECO:0007669"/>
    <property type="project" value="InterPro"/>
</dbReference>
<dbReference type="SUPFAM" id="SSF109905">
    <property type="entry name" value="Surp module (SWAP domain)"/>
    <property type="match status" value="1"/>
</dbReference>
<evidence type="ECO:0000256" key="1">
    <source>
        <dbReference type="SAM" id="MobiDB-lite"/>
    </source>
</evidence>
<organism evidence="3 4">
    <name type="scientific">Plasmodium malariae</name>
    <dbReference type="NCBI Taxonomy" id="5858"/>
    <lineage>
        <taxon>Eukaryota</taxon>
        <taxon>Sar</taxon>
        <taxon>Alveolata</taxon>
        <taxon>Apicomplexa</taxon>
        <taxon>Aconoidasida</taxon>
        <taxon>Haemosporida</taxon>
        <taxon>Plasmodiidae</taxon>
        <taxon>Plasmodium</taxon>
        <taxon>Plasmodium (Plasmodium)</taxon>
    </lineage>
</organism>
<dbReference type="PROSITE" id="PS50128">
    <property type="entry name" value="SURP"/>
    <property type="match status" value="1"/>
</dbReference>
<protein>
    <recommendedName>
        <fullName evidence="2">SURP motif domain-containing protein</fullName>
    </recommendedName>
</protein>
<dbReference type="Proteomes" id="UP000219799">
    <property type="component" value="Chromosome 11"/>
</dbReference>
<evidence type="ECO:0000313" key="3">
    <source>
        <dbReference type="EMBL" id="SBT79682.1"/>
    </source>
</evidence>
<dbReference type="InterPro" id="IPR035967">
    <property type="entry name" value="SWAP/Surp_sf"/>
</dbReference>
<sequence>MSKDCFNNEPPPDILNYLNHNETTKENYGLCYDKNEKEIFTSYLSDIKKNICLPKSLREQLIIEYTAVFANLESDIAEFYLKLDNELLIKFPFLLVDHPLHEYYQFVKLNAKERIIEKYPYFIPKPLKELFEYVHKLEITKIAKNETKTKMLKEKQKINIKDGNEKTKKQKEKQKEKEKEDQSYSTLFMKYMQSDEESDEKKRDEEAIRGEEISEVDDILDKISSTKSESSILSMRLFIKCIEKLKYLQYGSKEYEYFSKKVLGNKNVSDSDLINVTSTDFLKLILTLDEQKITSDDVAPDITGEENNSEEKDEFKMIQDYRRERAKMILHGFKKK</sequence>
<gene>
    <name evidence="3" type="primary">PmlGA01_110027700</name>
    <name evidence="3" type="ORF">PMLGA01_110027700</name>
</gene>
<feature type="region of interest" description="Disordered" evidence="1">
    <location>
        <begin position="161"/>
        <end position="182"/>
    </location>
</feature>
<dbReference type="EMBL" id="LT594499">
    <property type="protein sequence ID" value="SBT79682.1"/>
    <property type="molecule type" value="Genomic_DNA"/>
</dbReference>
<reference evidence="3 4" key="1">
    <citation type="submission" date="2016-06" db="EMBL/GenBank/DDBJ databases">
        <authorList>
            <consortium name="Pathogen Informatics"/>
        </authorList>
    </citation>
    <scope>NUCLEOTIDE SEQUENCE [LARGE SCALE GENOMIC DNA]</scope>
    <source>
        <strain evidence="3">PmlGA01</strain>
    </source>
</reference>
<accession>A0A1C3KZS1</accession>
<dbReference type="VEuPathDB" id="PlasmoDB:PmUG01_11039400"/>